<dbReference type="Pfam" id="PF13489">
    <property type="entry name" value="Methyltransf_23"/>
    <property type="match status" value="1"/>
</dbReference>
<dbReference type="HOGENOM" id="CLU_1860100_0_0_1"/>
<dbReference type="SUPFAM" id="SSF53335">
    <property type="entry name" value="S-adenosyl-L-methionine-dependent methyltransferases"/>
    <property type="match status" value="1"/>
</dbReference>
<reference evidence="1" key="1">
    <citation type="journal article" date="2014" name="PLoS Genet.">
        <title>Signature Gene Expression Reveals Novel Clues to the Molecular Mechanisms of Dimorphic Transition in Penicillium marneffei.</title>
        <authorList>
            <person name="Yang E."/>
            <person name="Wang G."/>
            <person name="Cai J."/>
            <person name="Woo P.C."/>
            <person name="Lau S.K."/>
            <person name="Yuen K.-Y."/>
            <person name="Chow W.-N."/>
            <person name="Lin X."/>
        </authorList>
    </citation>
    <scope>NUCLEOTIDE SEQUENCE [LARGE SCALE GENOMIC DNA]</scope>
    <source>
        <strain evidence="1">PM1</strain>
    </source>
</reference>
<dbReference type="Gene3D" id="3.40.50.150">
    <property type="entry name" value="Vaccinia Virus protein VP39"/>
    <property type="match status" value="1"/>
</dbReference>
<dbReference type="InterPro" id="IPR029063">
    <property type="entry name" value="SAM-dependent_MTases_sf"/>
</dbReference>
<dbReference type="EMBL" id="JPOX01000008">
    <property type="protein sequence ID" value="KFX50183.1"/>
    <property type="molecule type" value="Genomic_DNA"/>
</dbReference>
<accession>A0A093XY50</accession>
<evidence type="ECO:0000313" key="1">
    <source>
        <dbReference type="EMBL" id="KFX50183.1"/>
    </source>
</evidence>
<protein>
    <recommendedName>
        <fullName evidence="2">Methyltransferase domain-containing protein</fullName>
    </recommendedName>
</protein>
<feature type="non-terminal residue" evidence="1">
    <location>
        <position position="1"/>
    </location>
</feature>
<dbReference type="AlphaFoldDB" id="A0A093XY50"/>
<organism evidence="1">
    <name type="scientific">Talaromyces marneffei PM1</name>
    <dbReference type="NCBI Taxonomy" id="1077442"/>
    <lineage>
        <taxon>Eukaryota</taxon>
        <taxon>Fungi</taxon>
        <taxon>Dikarya</taxon>
        <taxon>Ascomycota</taxon>
        <taxon>Pezizomycotina</taxon>
        <taxon>Eurotiomycetes</taxon>
        <taxon>Eurotiomycetidae</taxon>
        <taxon>Eurotiales</taxon>
        <taxon>Trichocomaceae</taxon>
        <taxon>Talaromyces</taxon>
        <taxon>Talaromyces sect. Talaromyces</taxon>
    </lineage>
</organism>
<gene>
    <name evidence="1" type="ORF">GQ26_0083250</name>
</gene>
<sequence length="138" mass="15736">PIPAALNRIWLHFDKAPFLAPITSEEAHVLDIGCGSGAWAFHIGTASHHPNVLHILTDLADNHPHWQIRGYDVSRIIPSLQPPNCVLYIDDCNIPRPDDRNCFDFIHVRGMSLCVDDWPSLIHRCHQYEPYPICEPRC</sequence>
<evidence type="ECO:0008006" key="2">
    <source>
        <dbReference type="Google" id="ProtNLM"/>
    </source>
</evidence>
<comment type="caution">
    <text evidence="1">The sequence shown here is derived from an EMBL/GenBank/DDBJ whole genome shotgun (WGS) entry which is preliminary data.</text>
</comment>
<name>A0A093XY50_TALMA</name>
<proteinExistence type="predicted"/>